<reference evidence="4 5" key="1">
    <citation type="submission" date="2024-10" db="EMBL/GenBank/DDBJ databases">
        <title>The Natural Products Discovery Center: Release of the First 8490 Sequenced Strains for Exploring Actinobacteria Biosynthetic Diversity.</title>
        <authorList>
            <person name="Kalkreuter E."/>
            <person name="Kautsar S.A."/>
            <person name="Yang D."/>
            <person name="Bader C.D."/>
            <person name="Teijaro C.N."/>
            <person name="Fluegel L."/>
            <person name="Davis C.M."/>
            <person name="Simpson J.R."/>
            <person name="Lauterbach L."/>
            <person name="Steele A.D."/>
            <person name="Gui C."/>
            <person name="Meng S."/>
            <person name="Li G."/>
            <person name="Viehrig K."/>
            <person name="Ye F."/>
            <person name="Su P."/>
            <person name="Kiefer A.F."/>
            <person name="Nichols A."/>
            <person name="Cepeda A.J."/>
            <person name="Yan W."/>
            <person name="Fan B."/>
            <person name="Jiang Y."/>
            <person name="Adhikari A."/>
            <person name="Zheng C.-J."/>
            <person name="Schuster L."/>
            <person name="Cowan T.M."/>
            <person name="Smanski M.J."/>
            <person name="Chevrette M.G."/>
            <person name="De Carvalho L.P.S."/>
            <person name="Shen B."/>
        </authorList>
    </citation>
    <scope>NUCLEOTIDE SEQUENCE [LARGE SCALE GENOMIC DNA]</scope>
    <source>
        <strain evidence="4 5">NPDC002593</strain>
    </source>
</reference>
<proteinExistence type="predicted"/>
<accession>A0ABW6SE04</accession>
<dbReference type="EC" id="2.3.-.-" evidence="4"/>
<evidence type="ECO:0000259" key="3">
    <source>
        <dbReference type="PROSITE" id="PS51186"/>
    </source>
</evidence>
<evidence type="ECO:0000313" key="4">
    <source>
        <dbReference type="EMBL" id="MFF3573869.1"/>
    </source>
</evidence>
<dbReference type="InterPro" id="IPR000182">
    <property type="entry name" value="GNAT_dom"/>
</dbReference>
<dbReference type="RefSeq" id="WP_245568135.1">
    <property type="nucleotide sequence ID" value="NZ_JBIAQY010000022.1"/>
</dbReference>
<evidence type="ECO:0000256" key="2">
    <source>
        <dbReference type="ARBA" id="ARBA00023315"/>
    </source>
</evidence>
<dbReference type="CDD" id="cd04301">
    <property type="entry name" value="NAT_SF"/>
    <property type="match status" value="1"/>
</dbReference>
<dbReference type="PANTHER" id="PTHR43877">
    <property type="entry name" value="AMINOALKYLPHOSPHONATE N-ACETYLTRANSFERASE-RELATED-RELATED"/>
    <property type="match status" value="1"/>
</dbReference>
<dbReference type="GO" id="GO:0016746">
    <property type="term" value="F:acyltransferase activity"/>
    <property type="evidence" value="ECO:0007669"/>
    <property type="project" value="UniProtKB-KW"/>
</dbReference>
<dbReference type="Pfam" id="PF00583">
    <property type="entry name" value="Acetyltransf_1"/>
    <property type="match status" value="1"/>
</dbReference>
<dbReference type="InterPro" id="IPR016181">
    <property type="entry name" value="Acyl_CoA_acyltransferase"/>
</dbReference>
<feature type="domain" description="N-acetyltransferase" evidence="3">
    <location>
        <begin position="17"/>
        <end position="166"/>
    </location>
</feature>
<sequence>MDTIEDTALTLPDGSQITLRHALMEDVPAIVDLLVDDPLGHTRDGATRDGGYGPYERAFAEIATEPNQHLVVATDGRAVIGTFQLTFITGLSLRGTRRAQIEGVRVAQTYRSCGLGTAMMRWAISESAKHRCTLVQLTSDKTRTDAHRFYERLGFQATHEGYKMKL</sequence>
<dbReference type="Proteomes" id="UP001601992">
    <property type="component" value="Unassembled WGS sequence"/>
</dbReference>
<name>A0ABW6SE04_9NOCA</name>
<dbReference type="Gene3D" id="3.40.630.30">
    <property type="match status" value="1"/>
</dbReference>
<organism evidence="4 5">
    <name type="scientific">Nocardia jiangxiensis</name>
    <dbReference type="NCBI Taxonomy" id="282685"/>
    <lineage>
        <taxon>Bacteria</taxon>
        <taxon>Bacillati</taxon>
        <taxon>Actinomycetota</taxon>
        <taxon>Actinomycetes</taxon>
        <taxon>Mycobacteriales</taxon>
        <taxon>Nocardiaceae</taxon>
        <taxon>Nocardia</taxon>
    </lineage>
</organism>
<dbReference type="PROSITE" id="PS51186">
    <property type="entry name" value="GNAT"/>
    <property type="match status" value="1"/>
</dbReference>
<dbReference type="SUPFAM" id="SSF55729">
    <property type="entry name" value="Acyl-CoA N-acyltransferases (Nat)"/>
    <property type="match status" value="1"/>
</dbReference>
<comment type="caution">
    <text evidence="4">The sequence shown here is derived from an EMBL/GenBank/DDBJ whole genome shotgun (WGS) entry which is preliminary data.</text>
</comment>
<evidence type="ECO:0000313" key="5">
    <source>
        <dbReference type="Proteomes" id="UP001601992"/>
    </source>
</evidence>
<dbReference type="InterPro" id="IPR050832">
    <property type="entry name" value="Bact_Acetyltransf"/>
</dbReference>
<dbReference type="PANTHER" id="PTHR43877:SF2">
    <property type="entry name" value="AMINOALKYLPHOSPHONATE N-ACETYLTRANSFERASE-RELATED"/>
    <property type="match status" value="1"/>
</dbReference>
<keyword evidence="2 4" id="KW-0012">Acyltransferase</keyword>
<dbReference type="EMBL" id="JBIAQY010000022">
    <property type="protein sequence ID" value="MFF3573869.1"/>
    <property type="molecule type" value="Genomic_DNA"/>
</dbReference>
<evidence type="ECO:0000256" key="1">
    <source>
        <dbReference type="ARBA" id="ARBA00022679"/>
    </source>
</evidence>
<keyword evidence="1 4" id="KW-0808">Transferase</keyword>
<keyword evidence="5" id="KW-1185">Reference proteome</keyword>
<protein>
    <submittedName>
        <fullName evidence="4">GNAT family N-acetyltransferase</fullName>
        <ecNumber evidence="4">2.3.-.-</ecNumber>
    </submittedName>
</protein>
<gene>
    <name evidence="4" type="ORF">ACFYXQ_39585</name>
</gene>